<feature type="transmembrane region" description="Helical" evidence="2">
    <location>
        <begin position="89"/>
        <end position="114"/>
    </location>
</feature>
<organism evidence="3 4">
    <name type="scientific">Pyrrhoderma noxium</name>
    <dbReference type="NCBI Taxonomy" id="2282107"/>
    <lineage>
        <taxon>Eukaryota</taxon>
        <taxon>Fungi</taxon>
        <taxon>Dikarya</taxon>
        <taxon>Basidiomycota</taxon>
        <taxon>Agaricomycotina</taxon>
        <taxon>Agaricomycetes</taxon>
        <taxon>Hymenochaetales</taxon>
        <taxon>Hymenochaetaceae</taxon>
        <taxon>Pyrrhoderma</taxon>
    </lineage>
</organism>
<evidence type="ECO:0000256" key="2">
    <source>
        <dbReference type="SAM" id="Phobius"/>
    </source>
</evidence>
<accession>A0A286UG05</accession>
<protein>
    <submittedName>
        <fullName evidence="3">WD40 domain containing protein</fullName>
    </submittedName>
</protein>
<feature type="transmembrane region" description="Helical" evidence="2">
    <location>
        <begin position="174"/>
        <end position="200"/>
    </location>
</feature>
<name>A0A286UG05_9AGAM</name>
<feature type="transmembrane region" description="Helical" evidence="2">
    <location>
        <begin position="61"/>
        <end position="83"/>
    </location>
</feature>
<dbReference type="EMBL" id="NBII01000005">
    <property type="protein sequence ID" value="PAV18424.1"/>
    <property type="molecule type" value="Genomic_DNA"/>
</dbReference>
<dbReference type="SUPFAM" id="SSF50978">
    <property type="entry name" value="WD40 repeat-like"/>
    <property type="match status" value="1"/>
</dbReference>
<comment type="caution">
    <text evidence="3">The sequence shown here is derived from an EMBL/GenBank/DDBJ whole genome shotgun (WGS) entry which is preliminary data.</text>
</comment>
<keyword evidence="2" id="KW-0472">Membrane</keyword>
<evidence type="ECO:0000313" key="3">
    <source>
        <dbReference type="EMBL" id="PAV18424.1"/>
    </source>
</evidence>
<dbReference type="AlphaFoldDB" id="A0A286UG05"/>
<keyword evidence="2" id="KW-0812">Transmembrane</keyword>
<keyword evidence="4" id="KW-1185">Reference proteome</keyword>
<dbReference type="Gene3D" id="2.130.10.10">
    <property type="entry name" value="YVTN repeat-like/Quinoprotein amine dehydrogenase"/>
    <property type="match status" value="1"/>
</dbReference>
<keyword evidence="2" id="KW-1133">Transmembrane helix</keyword>
<evidence type="ECO:0000256" key="1">
    <source>
        <dbReference type="SAM" id="MobiDB-lite"/>
    </source>
</evidence>
<feature type="region of interest" description="Disordered" evidence="1">
    <location>
        <begin position="286"/>
        <end position="319"/>
    </location>
</feature>
<dbReference type="STRING" id="2282107.A0A286UG05"/>
<dbReference type="OrthoDB" id="972532at2759"/>
<sequence length="689" mass="77707">MILEVEYDQLREIDFAGNYIEREVLDPLFTAFEAFLVELRDRVGEEVAMIRRTQDISSQRYLNLTTVATFLSSVTATTLQITAGDQQSVLSIIMNTMWFTSLVFSTASAVYSLLIMTWSRSPVRQFDSYLSPIPSWLTATLRNGPVFTLIASVVAFSVGLCILAFQTAIQQDHIATAIVSTILAGVHAILLLLISAWFLWEQWRANHLEFWEVTKKTFFIPRLYEIKKHRDRPRNTLWNTKESISRLFSSVLGLRDRTRASSSGSDINTDIEKGLVSEGRIIPAAEMVHPSSDSNESGDERRDVQNNPNPELLQANPPIEVTSLNQIESDSGGDEESVKSALEHPVFQPTLQFSPNGAYSAFTHGNKVTIYDSSQVNLYFPLVQSIEVDDRRPITSITWSERNHLLVHAKRSINVWKTDSSVRSIDFSVHNLYIVDAVSLDSPRFLCLSEGTKGSFVVFNLVAETVEKTCGLYGDDHTLILSEKKDNALLQEDKNKVISNKIENELHTIDLWNVILYLQDLRIPGGTIGFYEKDDELIYGASEYEIVILRPSTSTNKDSLSYKALHIVTSPAFTSEIALPISFSFRPNTVLYMLAYGLSDGRIKVWSIQSNMFFKDGGPGVELITVRDRKGRGEDPRVSKKENISPSCFLGNLRISDEILSNGYNVVEYRYQHVFSIRVLYVVNPECVV</sequence>
<proteinExistence type="predicted"/>
<dbReference type="InterPro" id="IPR015943">
    <property type="entry name" value="WD40/YVTN_repeat-like_dom_sf"/>
</dbReference>
<dbReference type="Proteomes" id="UP000217199">
    <property type="component" value="Unassembled WGS sequence"/>
</dbReference>
<dbReference type="InterPro" id="IPR036322">
    <property type="entry name" value="WD40_repeat_dom_sf"/>
</dbReference>
<feature type="transmembrane region" description="Helical" evidence="2">
    <location>
        <begin position="146"/>
        <end position="168"/>
    </location>
</feature>
<reference evidence="3 4" key="1">
    <citation type="journal article" date="2017" name="Mol. Ecol.">
        <title>Comparative and population genomic landscape of Phellinus noxius: A hypervariable fungus causing root rot in trees.</title>
        <authorList>
            <person name="Chung C.L."/>
            <person name="Lee T.J."/>
            <person name="Akiba M."/>
            <person name="Lee H.H."/>
            <person name="Kuo T.H."/>
            <person name="Liu D."/>
            <person name="Ke H.M."/>
            <person name="Yokoi T."/>
            <person name="Roa M.B."/>
            <person name="Lu M.J."/>
            <person name="Chang Y.Y."/>
            <person name="Ann P.J."/>
            <person name="Tsai J.N."/>
            <person name="Chen C.Y."/>
            <person name="Tzean S.S."/>
            <person name="Ota Y."/>
            <person name="Hattori T."/>
            <person name="Sahashi N."/>
            <person name="Liou R.F."/>
            <person name="Kikuchi T."/>
            <person name="Tsai I.J."/>
        </authorList>
    </citation>
    <scope>NUCLEOTIDE SEQUENCE [LARGE SCALE GENOMIC DNA]</scope>
    <source>
        <strain evidence="3 4">FFPRI411160</strain>
    </source>
</reference>
<dbReference type="InParanoid" id="A0A286UG05"/>
<gene>
    <name evidence="3" type="ORF">PNOK_0526600</name>
</gene>
<evidence type="ECO:0000313" key="4">
    <source>
        <dbReference type="Proteomes" id="UP000217199"/>
    </source>
</evidence>